<evidence type="ECO:0000256" key="1">
    <source>
        <dbReference type="ARBA" id="ARBA00006479"/>
    </source>
</evidence>
<dbReference type="InterPro" id="IPR036390">
    <property type="entry name" value="WH_DNA-bd_sf"/>
</dbReference>
<dbReference type="eggNOG" id="COG1940">
    <property type="taxonomic scope" value="Bacteria"/>
</dbReference>
<sequence>MATPAFDIDQRRIIHELRKAGALSRSALAERLEISHTALTRISRELLTLGLIEEVTEGGAQGRGRPAIPLRLASKGGYAVGATAHKGLLDIAIVDFAGQTIATHREDSAPIDPRQFAQRVRRVTHDLVDRHGLLGQRMLGIGVAVPGPALSLEGERWSVVEDMPGWRGTPLREILSAELGWPLWLENDANVAAIAEFYMGGLLREFSTVVVLLLGYGIGAGVIVDGRLVRGQFGVAGEVGCLFPGDRPRPSPLDLLSTLRASGCDLTSVSEIDLASEAQRPAIEQWMDRAARQLEVVADTAFAWLDPGAIVLAGAVPGDVLEGLASRLRAASLVTTVDGRGPPVRVSGLRGSPVTLGAALLPIHAISAQN</sequence>
<dbReference type="PATRIC" id="fig|158500.4.peg.2275"/>
<dbReference type="EMBL" id="JFYZ01000010">
    <property type="protein sequence ID" value="EZP82210.1"/>
    <property type="molecule type" value="Genomic_DNA"/>
</dbReference>
<dbReference type="PANTHER" id="PTHR18964">
    <property type="entry name" value="ROK (REPRESSOR, ORF, KINASE) FAMILY"/>
    <property type="match status" value="1"/>
</dbReference>
<dbReference type="InterPro" id="IPR043129">
    <property type="entry name" value="ATPase_NBD"/>
</dbReference>
<dbReference type="Gene3D" id="3.30.420.40">
    <property type="match status" value="2"/>
</dbReference>
<dbReference type="Pfam" id="PF00480">
    <property type="entry name" value="ROK"/>
    <property type="match status" value="1"/>
</dbReference>
<dbReference type="Proteomes" id="UP000024329">
    <property type="component" value="Unassembled WGS sequence"/>
</dbReference>
<name>A0A031JZ13_9SPHN</name>
<dbReference type="AlphaFoldDB" id="A0A031JZ13"/>
<dbReference type="InterPro" id="IPR036388">
    <property type="entry name" value="WH-like_DNA-bd_sf"/>
</dbReference>
<dbReference type="SUPFAM" id="SSF46785">
    <property type="entry name" value="Winged helix' DNA-binding domain"/>
    <property type="match status" value="1"/>
</dbReference>
<dbReference type="RefSeq" id="WP_008831187.1">
    <property type="nucleotide sequence ID" value="NZ_JFYZ01000010.1"/>
</dbReference>
<comment type="similarity">
    <text evidence="1">Belongs to the ROK (NagC/XylR) family.</text>
</comment>
<dbReference type="Gene3D" id="1.10.10.10">
    <property type="entry name" value="Winged helix-like DNA-binding domain superfamily/Winged helix DNA-binding domain"/>
    <property type="match status" value="1"/>
</dbReference>
<comment type="caution">
    <text evidence="2">The sequence shown here is derived from an EMBL/GenBank/DDBJ whole genome shotgun (WGS) entry which is preliminary data.</text>
</comment>
<evidence type="ECO:0000313" key="3">
    <source>
        <dbReference type="Proteomes" id="UP000024329"/>
    </source>
</evidence>
<dbReference type="PANTHER" id="PTHR18964:SF149">
    <property type="entry name" value="BIFUNCTIONAL UDP-N-ACETYLGLUCOSAMINE 2-EPIMERASE_N-ACETYLMANNOSAMINE KINASE"/>
    <property type="match status" value="1"/>
</dbReference>
<protein>
    <submittedName>
        <fullName evidence="2">ROK family protein</fullName>
    </submittedName>
</protein>
<accession>A0A031JZ13</accession>
<dbReference type="SUPFAM" id="SSF53067">
    <property type="entry name" value="Actin-like ATPase domain"/>
    <property type="match status" value="1"/>
</dbReference>
<gene>
    <name evidence="2" type="ORF">BV97_02233</name>
</gene>
<dbReference type="CDD" id="cd23763">
    <property type="entry name" value="ASKHA_ATPase_ROK"/>
    <property type="match status" value="1"/>
</dbReference>
<reference evidence="2 3" key="1">
    <citation type="submission" date="2014-03" db="EMBL/GenBank/DDBJ databases">
        <title>Whole genome sequence of Novosphingobium resinovorum KF1.</title>
        <authorList>
            <person name="Gan H.M."/>
            <person name="Gan H.Y."/>
            <person name="Chew T.H."/>
            <person name="Savka M.A."/>
        </authorList>
    </citation>
    <scope>NUCLEOTIDE SEQUENCE [LARGE SCALE GENOMIC DNA]</scope>
    <source>
        <strain evidence="2 3">KF1</strain>
    </source>
</reference>
<organism evidence="2 3">
    <name type="scientific">Novosphingobium resinovorum</name>
    <dbReference type="NCBI Taxonomy" id="158500"/>
    <lineage>
        <taxon>Bacteria</taxon>
        <taxon>Pseudomonadati</taxon>
        <taxon>Pseudomonadota</taxon>
        <taxon>Alphaproteobacteria</taxon>
        <taxon>Sphingomonadales</taxon>
        <taxon>Sphingomonadaceae</taxon>
        <taxon>Novosphingobium</taxon>
    </lineage>
</organism>
<evidence type="ECO:0000313" key="2">
    <source>
        <dbReference type="EMBL" id="EZP82210.1"/>
    </source>
</evidence>
<dbReference type="InterPro" id="IPR000600">
    <property type="entry name" value="ROK"/>
</dbReference>
<dbReference type="STRING" id="158500.BES08_12980"/>
<proteinExistence type="inferred from homology"/>